<dbReference type="Proteomes" id="UP000503251">
    <property type="component" value="Chromosome"/>
</dbReference>
<dbReference type="SUPFAM" id="SSF46785">
    <property type="entry name" value="Winged helix' DNA-binding domain"/>
    <property type="match status" value="1"/>
</dbReference>
<dbReference type="PANTHER" id="PTHR43537">
    <property type="entry name" value="TRANSCRIPTIONAL REGULATOR, GNTR FAMILY"/>
    <property type="match status" value="1"/>
</dbReference>
<dbReference type="EMBL" id="QMIF01000004">
    <property type="protein sequence ID" value="TVM34666.1"/>
    <property type="molecule type" value="Genomic_DNA"/>
</dbReference>
<keyword evidence="1" id="KW-0805">Transcription regulation</keyword>
<dbReference type="GO" id="GO:0003677">
    <property type="term" value="F:DNA binding"/>
    <property type="evidence" value="ECO:0007669"/>
    <property type="project" value="UniProtKB-KW"/>
</dbReference>
<accession>A0A6P1ZLN7</accession>
<dbReference type="Pfam" id="PF00392">
    <property type="entry name" value="GntR"/>
    <property type="match status" value="1"/>
</dbReference>
<sequence>MAPRQAKGGKTAKKLAADSLRDSIFRGEFKPGTPLIQEQIANRLGVSLTPVREAFTQLESEGLLVIYPNRGTMVTPLSSEEALETFELRLFIESSALQLSIPVLTEEDLDTARGFLEGSSEAVEDGVHNGLAFHYALCAPCNRAQTLRILRMLHTTSERYLRWFFSMDPQRYRESTIHEHQAILSFCEQKNVDEALKVLKMHLQITFTSLSEYFSKGHLSSFNRPPITFPSS</sequence>
<organism evidence="6 7">
    <name type="scientific">Oceanidesulfovibrio marinus</name>
    <dbReference type="NCBI Taxonomy" id="370038"/>
    <lineage>
        <taxon>Bacteria</taxon>
        <taxon>Pseudomonadati</taxon>
        <taxon>Thermodesulfobacteriota</taxon>
        <taxon>Desulfovibrionia</taxon>
        <taxon>Desulfovibrionales</taxon>
        <taxon>Desulfovibrionaceae</taxon>
        <taxon>Oceanidesulfovibrio</taxon>
    </lineage>
</organism>
<keyword evidence="3" id="KW-0804">Transcription</keyword>
<dbReference type="EMBL" id="CP039543">
    <property type="protein sequence ID" value="QJT07419.1"/>
    <property type="molecule type" value="Genomic_DNA"/>
</dbReference>
<dbReference type="InterPro" id="IPR008920">
    <property type="entry name" value="TF_FadR/GntR_C"/>
</dbReference>
<evidence type="ECO:0000313" key="5">
    <source>
        <dbReference type="EMBL" id="QJT07419.1"/>
    </source>
</evidence>
<keyword evidence="8" id="KW-1185">Reference proteome</keyword>
<keyword evidence="2" id="KW-0238">DNA-binding</keyword>
<dbReference type="Pfam" id="PF07729">
    <property type="entry name" value="FCD"/>
    <property type="match status" value="1"/>
</dbReference>
<gene>
    <name evidence="6" type="ORF">DQK91_08835</name>
    <name evidence="5" type="ORF">E8L03_00155</name>
</gene>
<dbReference type="CDD" id="cd07377">
    <property type="entry name" value="WHTH_GntR"/>
    <property type="match status" value="1"/>
</dbReference>
<evidence type="ECO:0000256" key="3">
    <source>
        <dbReference type="ARBA" id="ARBA00023163"/>
    </source>
</evidence>
<reference evidence="6 7" key="1">
    <citation type="submission" date="2018-06" db="EMBL/GenBank/DDBJ databases">
        <title>Complete genome of Desulfovibrio marinus P48SEP.</title>
        <authorList>
            <person name="Crispim J.S."/>
            <person name="Vidigal P.M.P."/>
            <person name="Silva L.C.F."/>
            <person name="Araujo L.C."/>
            <person name="Laguardia C.N."/>
            <person name="Dias R.S."/>
            <person name="Sousa M.P."/>
            <person name="Paula S.O."/>
            <person name="Silva C."/>
        </authorList>
    </citation>
    <scope>NUCLEOTIDE SEQUENCE [LARGE SCALE GENOMIC DNA]</scope>
    <source>
        <strain evidence="6 7">P48SEP</strain>
    </source>
</reference>
<evidence type="ECO:0000313" key="8">
    <source>
        <dbReference type="Proteomes" id="UP000503251"/>
    </source>
</evidence>
<dbReference type="SMART" id="SM00895">
    <property type="entry name" value="FCD"/>
    <property type="match status" value="1"/>
</dbReference>
<dbReference type="PROSITE" id="PS50949">
    <property type="entry name" value="HTH_GNTR"/>
    <property type="match status" value="1"/>
</dbReference>
<dbReference type="PANTHER" id="PTHR43537:SF41">
    <property type="entry name" value="TRANSCRIPTIONAL REGULATORY PROTEIN"/>
    <property type="match status" value="1"/>
</dbReference>
<dbReference type="InterPro" id="IPR036388">
    <property type="entry name" value="WH-like_DNA-bd_sf"/>
</dbReference>
<dbReference type="SUPFAM" id="SSF48008">
    <property type="entry name" value="GntR ligand-binding domain-like"/>
    <property type="match status" value="1"/>
</dbReference>
<dbReference type="InterPro" id="IPR000524">
    <property type="entry name" value="Tscrpt_reg_HTH_GntR"/>
</dbReference>
<dbReference type="Gene3D" id="1.10.10.10">
    <property type="entry name" value="Winged helix-like DNA-binding domain superfamily/Winged helix DNA-binding domain"/>
    <property type="match status" value="1"/>
</dbReference>
<dbReference type="OrthoDB" id="5499567at2"/>
<dbReference type="RefSeq" id="WP_144304987.1">
    <property type="nucleotide sequence ID" value="NZ_CP039543.1"/>
</dbReference>
<protein>
    <submittedName>
        <fullName evidence="6">GntR family transcriptional regulator</fullName>
    </submittedName>
</protein>
<feature type="domain" description="HTH gntR-type" evidence="4">
    <location>
        <begin position="10"/>
        <end position="77"/>
    </location>
</feature>
<dbReference type="Gene3D" id="1.20.120.530">
    <property type="entry name" value="GntR ligand-binding domain-like"/>
    <property type="match status" value="1"/>
</dbReference>
<dbReference type="AlphaFoldDB" id="A0A6P1ZLN7"/>
<evidence type="ECO:0000259" key="4">
    <source>
        <dbReference type="PROSITE" id="PS50949"/>
    </source>
</evidence>
<dbReference type="Proteomes" id="UP000434052">
    <property type="component" value="Unassembled WGS sequence"/>
</dbReference>
<name>A0A6P1ZLN7_9BACT</name>
<dbReference type="GO" id="GO:0003700">
    <property type="term" value="F:DNA-binding transcription factor activity"/>
    <property type="evidence" value="ECO:0007669"/>
    <property type="project" value="InterPro"/>
</dbReference>
<evidence type="ECO:0000313" key="6">
    <source>
        <dbReference type="EMBL" id="TVM34666.1"/>
    </source>
</evidence>
<proteinExistence type="predicted"/>
<dbReference type="SMART" id="SM00345">
    <property type="entry name" value="HTH_GNTR"/>
    <property type="match status" value="1"/>
</dbReference>
<evidence type="ECO:0000256" key="1">
    <source>
        <dbReference type="ARBA" id="ARBA00023015"/>
    </source>
</evidence>
<dbReference type="InterPro" id="IPR036390">
    <property type="entry name" value="WH_DNA-bd_sf"/>
</dbReference>
<evidence type="ECO:0000256" key="2">
    <source>
        <dbReference type="ARBA" id="ARBA00023125"/>
    </source>
</evidence>
<reference evidence="5 8" key="2">
    <citation type="submission" date="2019-04" db="EMBL/GenBank/DDBJ databases">
        <title>Isolation and culture of sulfate reducing bacteria from the cold seep of the South China Sea.</title>
        <authorList>
            <person name="Sun C."/>
            <person name="Liu R."/>
        </authorList>
    </citation>
    <scope>NUCLEOTIDE SEQUENCE [LARGE SCALE GENOMIC DNA]</scope>
    <source>
        <strain evidence="5 8">CS1</strain>
    </source>
</reference>
<dbReference type="InterPro" id="IPR011711">
    <property type="entry name" value="GntR_C"/>
</dbReference>
<evidence type="ECO:0000313" key="7">
    <source>
        <dbReference type="Proteomes" id="UP000434052"/>
    </source>
</evidence>